<organism evidence="5 6">
    <name type="scientific">Streptomyces fuscichromogenes</name>
    <dbReference type="NCBI Taxonomy" id="1324013"/>
    <lineage>
        <taxon>Bacteria</taxon>
        <taxon>Bacillati</taxon>
        <taxon>Actinomycetota</taxon>
        <taxon>Actinomycetes</taxon>
        <taxon>Kitasatosporales</taxon>
        <taxon>Streptomycetaceae</taxon>
        <taxon>Streptomyces</taxon>
    </lineage>
</organism>
<accession>A0A918CSC9</accession>
<dbReference type="GO" id="GO:0003700">
    <property type="term" value="F:DNA-binding transcription factor activity"/>
    <property type="evidence" value="ECO:0007669"/>
    <property type="project" value="InterPro"/>
</dbReference>
<keyword evidence="3" id="KW-0804">Transcription</keyword>
<dbReference type="InterPro" id="IPR023187">
    <property type="entry name" value="Tscrpt_reg_MarR-type_CS"/>
</dbReference>
<evidence type="ECO:0000313" key="5">
    <source>
        <dbReference type="EMBL" id="GGN12951.1"/>
    </source>
</evidence>
<evidence type="ECO:0000256" key="3">
    <source>
        <dbReference type="ARBA" id="ARBA00023163"/>
    </source>
</evidence>
<dbReference type="PANTHER" id="PTHR39515">
    <property type="entry name" value="CONSERVED PROTEIN"/>
    <property type="match status" value="1"/>
</dbReference>
<protein>
    <submittedName>
        <fullName evidence="5">MarR family transcriptional regulator</fullName>
    </submittedName>
</protein>
<keyword evidence="2" id="KW-0238">DNA-binding</keyword>
<dbReference type="PROSITE" id="PS01117">
    <property type="entry name" value="HTH_MARR_1"/>
    <property type="match status" value="1"/>
</dbReference>
<dbReference type="Proteomes" id="UP000653411">
    <property type="component" value="Unassembled WGS sequence"/>
</dbReference>
<dbReference type="RefSeq" id="WP_189264110.1">
    <property type="nucleotide sequence ID" value="NZ_BMML01000008.1"/>
</dbReference>
<dbReference type="SMART" id="SM00347">
    <property type="entry name" value="HTH_MARR"/>
    <property type="match status" value="1"/>
</dbReference>
<dbReference type="GO" id="GO:0003677">
    <property type="term" value="F:DNA binding"/>
    <property type="evidence" value="ECO:0007669"/>
    <property type="project" value="UniProtKB-KW"/>
</dbReference>
<comment type="caution">
    <text evidence="5">The sequence shown here is derived from an EMBL/GenBank/DDBJ whole genome shotgun (WGS) entry which is preliminary data.</text>
</comment>
<dbReference type="InterPro" id="IPR036390">
    <property type="entry name" value="WH_DNA-bd_sf"/>
</dbReference>
<reference evidence="5" key="2">
    <citation type="submission" date="2020-09" db="EMBL/GenBank/DDBJ databases">
        <authorList>
            <person name="Sun Q."/>
            <person name="Zhou Y."/>
        </authorList>
    </citation>
    <scope>NUCLEOTIDE SEQUENCE</scope>
    <source>
        <strain evidence="5">CGMCC 4.7110</strain>
    </source>
</reference>
<reference evidence="5" key="1">
    <citation type="journal article" date="2014" name="Int. J. Syst. Evol. Microbiol.">
        <title>Complete genome sequence of Corynebacterium casei LMG S-19264T (=DSM 44701T), isolated from a smear-ripened cheese.</title>
        <authorList>
            <consortium name="US DOE Joint Genome Institute (JGI-PGF)"/>
            <person name="Walter F."/>
            <person name="Albersmeier A."/>
            <person name="Kalinowski J."/>
            <person name="Ruckert C."/>
        </authorList>
    </citation>
    <scope>NUCLEOTIDE SEQUENCE</scope>
    <source>
        <strain evidence="5">CGMCC 4.7110</strain>
    </source>
</reference>
<dbReference type="PROSITE" id="PS50995">
    <property type="entry name" value="HTH_MARR_2"/>
    <property type="match status" value="1"/>
</dbReference>
<dbReference type="InterPro" id="IPR036388">
    <property type="entry name" value="WH-like_DNA-bd_sf"/>
</dbReference>
<feature type="domain" description="HTH marR-type" evidence="4">
    <location>
        <begin position="1"/>
        <end position="135"/>
    </location>
</feature>
<dbReference type="SUPFAM" id="SSF46785">
    <property type="entry name" value="Winged helix' DNA-binding domain"/>
    <property type="match status" value="1"/>
</dbReference>
<dbReference type="EMBL" id="BMML01000008">
    <property type="protein sequence ID" value="GGN12951.1"/>
    <property type="molecule type" value="Genomic_DNA"/>
</dbReference>
<evidence type="ECO:0000259" key="4">
    <source>
        <dbReference type="PROSITE" id="PS50995"/>
    </source>
</evidence>
<keyword evidence="6" id="KW-1185">Reference proteome</keyword>
<dbReference type="InterPro" id="IPR000835">
    <property type="entry name" value="HTH_MarR-typ"/>
</dbReference>
<sequence length="140" mass="15234">MEHLAEAARIRRAVLLFNRRLRQERGDGSLSANQLTVLGHLYRHGPSTPGEVAAAERQRPQSLTRVFAELEAEGLVGRAPDPTDRRQSVLSLTADGRRALEDDMAQRDAWLAGAFGSLGETERGVLLLAAGVLERLGAAR</sequence>
<keyword evidence="1" id="KW-0805">Transcription regulation</keyword>
<dbReference type="AlphaFoldDB" id="A0A918CSC9"/>
<dbReference type="PANTHER" id="PTHR39515:SF2">
    <property type="entry name" value="HTH-TYPE TRANSCRIPTIONAL REGULATOR RV0880"/>
    <property type="match status" value="1"/>
</dbReference>
<gene>
    <name evidence="5" type="ORF">GCM10011578_040040</name>
</gene>
<dbReference type="Gene3D" id="1.10.10.10">
    <property type="entry name" value="Winged helix-like DNA-binding domain superfamily/Winged helix DNA-binding domain"/>
    <property type="match status" value="1"/>
</dbReference>
<proteinExistence type="predicted"/>
<evidence type="ECO:0000313" key="6">
    <source>
        <dbReference type="Proteomes" id="UP000653411"/>
    </source>
</evidence>
<dbReference type="Pfam" id="PF12802">
    <property type="entry name" value="MarR_2"/>
    <property type="match status" value="1"/>
</dbReference>
<dbReference type="InterPro" id="IPR052526">
    <property type="entry name" value="HTH-type_Bedaq_tolerance"/>
</dbReference>
<evidence type="ECO:0000256" key="1">
    <source>
        <dbReference type="ARBA" id="ARBA00023015"/>
    </source>
</evidence>
<evidence type="ECO:0000256" key="2">
    <source>
        <dbReference type="ARBA" id="ARBA00023125"/>
    </source>
</evidence>
<name>A0A918CSC9_9ACTN</name>